<evidence type="ECO:0000313" key="2">
    <source>
        <dbReference type="Proteomes" id="UP000218209"/>
    </source>
</evidence>
<proteinExistence type="predicted"/>
<keyword evidence="2" id="KW-1185">Reference proteome</keyword>
<gene>
    <name evidence="1" type="ORF">BU14_0023s0035</name>
</gene>
<reference evidence="1 2" key="1">
    <citation type="submission" date="2017-03" db="EMBL/GenBank/DDBJ databases">
        <title>WGS assembly of Porphyra umbilicalis.</title>
        <authorList>
            <person name="Brawley S.H."/>
            <person name="Blouin N.A."/>
            <person name="Ficko-Blean E."/>
            <person name="Wheeler G.L."/>
            <person name="Lohr M."/>
            <person name="Goodson H.V."/>
            <person name="Jenkins J.W."/>
            <person name="Blaby-Haas C.E."/>
            <person name="Helliwell K.E."/>
            <person name="Chan C."/>
            <person name="Marriage T."/>
            <person name="Bhattacharya D."/>
            <person name="Klein A.S."/>
            <person name="Badis Y."/>
            <person name="Brodie J."/>
            <person name="Cao Y."/>
            <person name="Collen J."/>
            <person name="Dittami S.M."/>
            <person name="Gachon C.M."/>
            <person name="Green B.R."/>
            <person name="Karpowicz S."/>
            <person name="Kim J.W."/>
            <person name="Kudahl U."/>
            <person name="Lin S."/>
            <person name="Michel G."/>
            <person name="Mittag M."/>
            <person name="Olson B.J."/>
            <person name="Pangilinan J."/>
            <person name="Peng Y."/>
            <person name="Qiu H."/>
            <person name="Shu S."/>
            <person name="Singer J.T."/>
            <person name="Smith A.G."/>
            <person name="Sprecher B.N."/>
            <person name="Wagner V."/>
            <person name="Wang W."/>
            <person name="Wang Z.-Y."/>
            <person name="Yan J."/>
            <person name="Yarish C."/>
            <person name="Zoeuner-Riek S."/>
            <person name="Zhuang Y."/>
            <person name="Zou Y."/>
            <person name="Lindquist E.A."/>
            <person name="Grimwood J."/>
            <person name="Barry K."/>
            <person name="Rokhsar D.S."/>
            <person name="Schmutz J."/>
            <person name="Stiller J.W."/>
            <person name="Grossman A.R."/>
            <person name="Prochnik S.E."/>
        </authorList>
    </citation>
    <scope>NUCLEOTIDE SEQUENCE [LARGE SCALE GENOMIC DNA]</scope>
    <source>
        <strain evidence="1">4086291</strain>
    </source>
</reference>
<dbReference type="Proteomes" id="UP000218209">
    <property type="component" value="Unassembled WGS sequence"/>
</dbReference>
<evidence type="ECO:0000313" key="1">
    <source>
        <dbReference type="EMBL" id="OSX81230.1"/>
    </source>
</evidence>
<accession>A0A1X6PK77</accession>
<name>A0A1X6PK77_PORUM</name>
<dbReference type="EMBL" id="KV918764">
    <property type="protein sequence ID" value="OSX81230.1"/>
    <property type="molecule type" value="Genomic_DNA"/>
</dbReference>
<organism evidence="1 2">
    <name type="scientific">Porphyra umbilicalis</name>
    <name type="common">Purple laver</name>
    <name type="synonym">Red alga</name>
    <dbReference type="NCBI Taxonomy" id="2786"/>
    <lineage>
        <taxon>Eukaryota</taxon>
        <taxon>Rhodophyta</taxon>
        <taxon>Bangiophyceae</taxon>
        <taxon>Bangiales</taxon>
        <taxon>Bangiaceae</taxon>
        <taxon>Porphyra</taxon>
    </lineage>
</organism>
<dbReference type="AlphaFoldDB" id="A0A1X6PK77"/>
<protein>
    <submittedName>
        <fullName evidence="1">Uncharacterized protein</fullName>
    </submittedName>
</protein>
<sequence length="119" mass="13163">MYVRMLAWTTEALISHPLTSVQLPSVNVRNKPVVSITHTQWSVLQSAFAKVATRPASARTPGIPFDGATYQNLRDAIQGKSMASHKLVTGDALRIPIFKARVDAARAHWRKTYHLGSVK</sequence>